<comment type="caution">
    <text evidence="10">The sequence shown here is derived from an EMBL/GenBank/DDBJ whole genome shotgun (WGS) entry which is preliminary data.</text>
</comment>
<dbReference type="Proteomes" id="UP001201549">
    <property type="component" value="Unassembled WGS sequence"/>
</dbReference>
<keyword evidence="11" id="KW-1185">Reference proteome</keyword>
<evidence type="ECO:0000256" key="8">
    <source>
        <dbReference type="SAM" id="SignalP"/>
    </source>
</evidence>
<dbReference type="InterPro" id="IPR038063">
    <property type="entry name" value="Transpep_catalytic_dom"/>
</dbReference>
<feature type="chain" id="PRO_5046512912" evidence="8">
    <location>
        <begin position="19"/>
        <end position="445"/>
    </location>
</feature>
<dbReference type="PANTHER" id="PTHR41533:SF1">
    <property type="entry name" value="L,D-TRANSPEPTIDASE YCBB-RELATED"/>
    <property type="match status" value="1"/>
</dbReference>
<keyword evidence="5 7" id="KW-0573">Peptidoglycan synthesis</keyword>
<protein>
    <submittedName>
        <fullName evidence="10">L,D-transpeptidase family protein</fullName>
    </submittedName>
</protein>
<evidence type="ECO:0000256" key="2">
    <source>
        <dbReference type="ARBA" id="ARBA00005992"/>
    </source>
</evidence>
<keyword evidence="8" id="KW-0732">Signal</keyword>
<organism evidence="10 11">
    <name type="scientific">Shewanella electrica</name>
    <dbReference type="NCBI Taxonomy" id="515560"/>
    <lineage>
        <taxon>Bacteria</taxon>
        <taxon>Pseudomonadati</taxon>
        <taxon>Pseudomonadota</taxon>
        <taxon>Gammaproteobacteria</taxon>
        <taxon>Alteromonadales</taxon>
        <taxon>Shewanellaceae</taxon>
        <taxon>Shewanella</taxon>
    </lineage>
</organism>
<evidence type="ECO:0000256" key="6">
    <source>
        <dbReference type="ARBA" id="ARBA00023316"/>
    </source>
</evidence>
<dbReference type="InterPro" id="IPR036365">
    <property type="entry name" value="PGBD-like_sf"/>
</dbReference>
<evidence type="ECO:0000256" key="7">
    <source>
        <dbReference type="PROSITE-ProRule" id="PRU01373"/>
    </source>
</evidence>
<dbReference type="Pfam" id="PF01471">
    <property type="entry name" value="PG_binding_1"/>
    <property type="match status" value="1"/>
</dbReference>
<dbReference type="SUPFAM" id="SSF141523">
    <property type="entry name" value="L,D-transpeptidase catalytic domain-like"/>
    <property type="match status" value="1"/>
</dbReference>
<dbReference type="SUPFAM" id="SSF47090">
    <property type="entry name" value="PGBD-like"/>
    <property type="match status" value="1"/>
</dbReference>
<dbReference type="Pfam" id="PF03734">
    <property type="entry name" value="YkuD"/>
    <property type="match status" value="1"/>
</dbReference>
<accession>A0ABT2FS33</accession>
<reference evidence="10 11" key="1">
    <citation type="submission" date="2022-02" db="EMBL/GenBank/DDBJ databases">
        <authorList>
            <person name="Zhuang L."/>
        </authorList>
    </citation>
    <scope>NUCLEOTIDE SEQUENCE [LARGE SCALE GENOMIC DNA]</scope>
    <source>
        <strain evidence="10 11">C32</strain>
    </source>
</reference>
<sequence>MRFIWLLCLSCLTTSAFAQPADAAKEALREQLQMLALLPQQGGATTLRVVPEQRDNTTDFSEAELQQTLHQFWLSHGVELDDSRQLLTDEFYRVNARVTQLLALHEQQVWLPLAPGGWLRPGDNHRDIPAIAQRLALLGDLTSAPTTEYDYSDELADAVRHFQRRHGLKVDGVIGSETLYWLNVTPLQRATLLVKVYVEQTALRYQLPAQYVLVNVPAYELEFVNDGQLVLQSKVVVGLPYRQTPMLQSEITSVVLNPRWHVPRSIVRRNLLPHIRKDSNYLEQQAFDVYDLQGQQIPLADVDWSEQAYGRFPYRLVQRPGEHNALGRYKFHFANGFDVYLHDTPEKSLFAKSQRALSSGCVRVEKAAELAQWLGEHVVADARKWQQMQYDYTTTQWFKLRQRIPVYIVYWTAWVNEQGIAEFRPDIYNKEPLAAPAVHSETHGD</sequence>
<reference evidence="11" key="2">
    <citation type="submission" date="2023-07" db="EMBL/GenBank/DDBJ databases">
        <title>Shewanella mangrovi sp. nov., an acetaldehyde- degrading bacterium isolated from mangrove sediment.</title>
        <authorList>
            <person name="Liu Y."/>
        </authorList>
    </citation>
    <scope>NUCLEOTIDE SEQUENCE [LARGE SCALE GENOMIC DNA]</scope>
    <source>
        <strain evidence="11">C32</strain>
    </source>
</reference>
<feature type="active site" description="Proton donor/acceptor" evidence="7">
    <location>
        <position position="342"/>
    </location>
</feature>
<dbReference type="InterPro" id="IPR002477">
    <property type="entry name" value="Peptidoglycan-bd-like"/>
</dbReference>
<dbReference type="RefSeq" id="WP_238897502.1">
    <property type="nucleotide sequence ID" value="NZ_JAKOGG010000015.1"/>
</dbReference>
<feature type="domain" description="L,D-TPase catalytic" evidence="9">
    <location>
        <begin position="210"/>
        <end position="383"/>
    </location>
</feature>
<evidence type="ECO:0000259" key="9">
    <source>
        <dbReference type="PROSITE" id="PS52029"/>
    </source>
</evidence>
<dbReference type="EMBL" id="JAKOGG010000015">
    <property type="protein sequence ID" value="MCS4558001.1"/>
    <property type="molecule type" value="Genomic_DNA"/>
</dbReference>
<evidence type="ECO:0000256" key="4">
    <source>
        <dbReference type="ARBA" id="ARBA00022960"/>
    </source>
</evidence>
<evidence type="ECO:0000313" key="11">
    <source>
        <dbReference type="Proteomes" id="UP001201549"/>
    </source>
</evidence>
<dbReference type="CDD" id="cd16913">
    <property type="entry name" value="YkuD_like"/>
    <property type="match status" value="1"/>
</dbReference>
<dbReference type="InterPro" id="IPR005490">
    <property type="entry name" value="LD_TPept_cat_dom"/>
</dbReference>
<evidence type="ECO:0000256" key="5">
    <source>
        <dbReference type="ARBA" id="ARBA00022984"/>
    </source>
</evidence>
<dbReference type="PROSITE" id="PS52029">
    <property type="entry name" value="LD_TPASE"/>
    <property type="match status" value="1"/>
</dbReference>
<keyword evidence="6 7" id="KW-0961">Cell wall biogenesis/degradation</keyword>
<name>A0ABT2FS33_9GAMM</name>
<evidence type="ECO:0000313" key="10">
    <source>
        <dbReference type="EMBL" id="MCS4558001.1"/>
    </source>
</evidence>
<feature type="active site" description="Nucleophile" evidence="7">
    <location>
        <position position="361"/>
    </location>
</feature>
<dbReference type="PANTHER" id="PTHR41533">
    <property type="entry name" value="L,D-TRANSPEPTIDASE HI_1667-RELATED"/>
    <property type="match status" value="1"/>
</dbReference>
<dbReference type="Gene3D" id="2.40.440.10">
    <property type="entry name" value="L,D-transpeptidase catalytic domain-like"/>
    <property type="match status" value="1"/>
</dbReference>
<evidence type="ECO:0000256" key="1">
    <source>
        <dbReference type="ARBA" id="ARBA00004752"/>
    </source>
</evidence>
<proteinExistence type="inferred from homology"/>
<keyword evidence="3" id="KW-0808">Transferase</keyword>
<dbReference type="InterPro" id="IPR052905">
    <property type="entry name" value="LD-transpeptidase_YkuD-like"/>
</dbReference>
<gene>
    <name evidence="10" type="ORF">L9G74_16300</name>
</gene>
<evidence type="ECO:0000256" key="3">
    <source>
        <dbReference type="ARBA" id="ARBA00022679"/>
    </source>
</evidence>
<comment type="pathway">
    <text evidence="1 7">Cell wall biogenesis; peptidoglycan biosynthesis.</text>
</comment>
<comment type="similarity">
    <text evidence="2">Belongs to the YkuD family.</text>
</comment>
<keyword evidence="4 7" id="KW-0133">Cell shape</keyword>
<dbReference type="Gene3D" id="1.10.101.10">
    <property type="entry name" value="PGBD-like superfamily/PGBD"/>
    <property type="match status" value="1"/>
</dbReference>
<feature type="signal peptide" evidence="8">
    <location>
        <begin position="1"/>
        <end position="18"/>
    </location>
</feature>
<dbReference type="InterPro" id="IPR036366">
    <property type="entry name" value="PGBDSf"/>
</dbReference>